<dbReference type="Proteomes" id="UP000799428">
    <property type="component" value="Unassembled WGS sequence"/>
</dbReference>
<dbReference type="Pfam" id="PF25534">
    <property type="entry name" value="DUF7918"/>
    <property type="match status" value="1"/>
</dbReference>
<evidence type="ECO:0000259" key="2">
    <source>
        <dbReference type="Pfam" id="PF25534"/>
    </source>
</evidence>
<evidence type="ECO:0000313" key="3">
    <source>
        <dbReference type="EMBL" id="KAF2710613.1"/>
    </source>
</evidence>
<proteinExistence type="predicted"/>
<feature type="coiled-coil region" evidence="1">
    <location>
        <begin position="244"/>
        <end position="281"/>
    </location>
</feature>
<protein>
    <recommendedName>
        <fullName evidence="2">DUF7918 domain-containing protein</fullName>
    </recommendedName>
</protein>
<dbReference type="PANTHER" id="PTHR36223:SF1">
    <property type="entry name" value="TRANSCRIPTION ELONGATION FACTOR EAF N-TERMINAL DOMAIN-CONTAINING PROTEIN"/>
    <property type="match status" value="1"/>
</dbReference>
<evidence type="ECO:0000313" key="4">
    <source>
        <dbReference type="Proteomes" id="UP000799428"/>
    </source>
</evidence>
<dbReference type="EMBL" id="MU005769">
    <property type="protein sequence ID" value="KAF2710613.1"/>
    <property type="molecule type" value="Genomic_DNA"/>
</dbReference>
<name>A0A6G1KDA0_9PLEO</name>
<evidence type="ECO:0000256" key="1">
    <source>
        <dbReference type="SAM" id="Coils"/>
    </source>
</evidence>
<feature type="domain" description="DUF7918" evidence="2">
    <location>
        <begin position="9"/>
        <end position="227"/>
    </location>
</feature>
<keyword evidence="1" id="KW-0175">Coiled coil</keyword>
<dbReference type="InterPro" id="IPR057678">
    <property type="entry name" value="DUF7918"/>
</dbReference>
<keyword evidence="4" id="KW-1185">Reference proteome</keyword>
<dbReference type="PANTHER" id="PTHR36223">
    <property type="entry name" value="BETA-LACTAMASE-TYPE TRANSPEPTIDASE FOLD DOMAIN CONTAINING PROTEIN"/>
    <property type="match status" value="1"/>
</dbReference>
<dbReference type="AlphaFoldDB" id="A0A6G1KDA0"/>
<dbReference type="OrthoDB" id="3364132at2759"/>
<gene>
    <name evidence="3" type="ORF">K504DRAFT_454880</name>
</gene>
<reference evidence="3" key="1">
    <citation type="journal article" date="2020" name="Stud. Mycol.">
        <title>101 Dothideomycetes genomes: a test case for predicting lifestyles and emergence of pathogens.</title>
        <authorList>
            <person name="Haridas S."/>
            <person name="Albert R."/>
            <person name="Binder M."/>
            <person name="Bloem J."/>
            <person name="Labutti K."/>
            <person name="Salamov A."/>
            <person name="Andreopoulos B."/>
            <person name="Baker S."/>
            <person name="Barry K."/>
            <person name="Bills G."/>
            <person name="Bluhm B."/>
            <person name="Cannon C."/>
            <person name="Castanera R."/>
            <person name="Culley D."/>
            <person name="Daum C."/>
            <person name="Ezra D."/>
            <person name="Gonzalez J."/>
            <person name="Henrissat B."/>
            <person name="Kuo A."/>
            <person name="Liang C."/>
            <person name="Lipzen A."/>
            <person name="Lutzoni F."/>
            <person name="Magnuson J."/>
            <person name="Mondo S."/>
            <person name="Nolan M."/>
            <person name="Ohm R."/>
            <person name="Pangilinan J."/>
            <person name="Park H.-J."/>
            <person name="Ramirez L."/>
            <person name="Alfaro M."/>
            <person name="Sun H."/>
            <person name="Tritt A."/>
            <person name="Yoshinaga Y."/>
            <person name="Zwiers L.-H."/>
            <person name="Turgeon B."/>
            <person name="Goodwin S."/>
            <person name="Spatafora J."/>
            <person name="Crous P."/>
            <person name="Grigoriev I."/>
        </authorList>
    </citation>
    <scope>NUCLEOTIDE SEQUENCE</scope>
    <source>
        <strain evidence="3">CBS 279.74</strain>
    </source>
</reference>
<accession>A0A6G1KDA0</accession>
<organism evidence="3 4">
    <name type="scientific">Pleomassaria siparia CBS 279.74</name>
    <dbReference type="NCBI Taxonomy" id="1314801"/>
    <lineage>
        <taxon>Eukaryota</taxon>
        <taxon>Fungi</taxon>
        <taxon>Dikarya</taxon>
        <taxon>Ascomycota</taxon>
        <taxon>Pezizomycotina</taxon>
        <taxon>Dothideomycetes</taxon>
        <taxon>Pleosporomycetidae</taxon>
        <taxon>Pleosporales</taxon>
        <taxon>Pleomassariaceae</taxon>
        <taxon>Pleomassaria</taxon>
    </lineage>
</organism>
<sequence length="302" mass="34135">MAILTDCPGFEAQIVVDGIALKEYNDDEPTPPKTASKYVEVRSGATFEISYQFRPPFPNDRMVSIAIAIDGRVLDEPLVQAADLFNPDGFSSTGSLSTNGRESSVQKFCFLDLDIVEGKDDDDVDEETKESLELMGTITLSCYFLKNAKKNETFISPRKVIDNLGEVPERAVKGETLSHQTSLRPAEVTTALDWYDADYAEDGPFATFNFHYRSLARLKELLIVPRTPEPRSEYNGRNIDKMDNAQVRRQLRKMRSRLDLVERADRIKQELEDSANMTKDDLLNIVLSRQLPTDQDVVIELD</sequence>